<dbReference type="Proteomes" id="UP000499080">
    <property type="component" value="Unassembled WGS sequence"/>
</dbReference>
<dbReference type="AlphaFoldDB" id="A0A4Y2UAB1"/>
<reference evidence="2 3" key="1">
    <citation type="journal article" date="2019" name="Sci. Rep.">
        <title>Orb-weaving spider Araneus ventricosus genome elucidates the spidroin gene catalogue.</title>
        <authorList>
            <person name="Kono N."/>
            <person name="Nakamura H."/>
            <person name="Ohtoshi R."/>
            <person name="Moran D.A.P."/>
            <person name="Shinohara A."/>
            <person name="Yoshida Y."/>
            <person name="Fujiwara M."/>
            <person name="Mori M."/>
            <person name="Tomita M."/>
            <person name="Arakawa K."/>
        </authorList>
    </citation>
    <scope>NUCLEOTIDE SEQUENCE [LARGE SCALE GENOMIC DNA]</scope>
</reference>
<comment type="caution">
    <text evidence="2">The sequence shown here is derived from an EMBL/GenBank/DDBJ whole genome shotgun (WGS) entry which is preliminary data.</text>
</comment>
<feature type="non-terminal residue" evidence="2">
    <location>
        <position position="1"/>
    </location>
</feature>
<name>A0A4Y2UAB1_ARAVE</name>
<evidence type="ECO:0000313" key="2">
    <source>
        <dbReference type="EMBL" id="GBO08510.1"/>
    </source>
</evidence>
<protein>
    <submittedName>
        <fullName evidence="2">Uncharacterized protein</fullName>
    </submittedName>
</protein>
<evidence type="ECO:0000313" key="1">
    <source>
        <dbReference type="EMBL" id="GBO08507.1"/>
    </source>
</evidence>
<dbReference type="EMBL" id="BGPR01034225">
    <property type="protein sequence ID" value="GBO08507.1"/>
    <property type="molecule type" value="Genomic_DNA"/>
</dbReference>
<gene>
    <name evidence="2" type="ORF">AVEN_205966_1</name>
    <name evidence="1" type="ORF">AVEN_95099_1</name>
</gene>
<sequence>QVKRTKVPEELWVSHLMGLLPNDMAQLIARQPEEVTEVYEQNRAQKRVAEQEKKTVQLRKTFSKGIKTKEVGKFRNSKVLASYVSTPSNSDITAKTNETVNQLKTINEKKRIQRSKFSDVQSPATSTCTSVNDTKIKSVTKISKRPNNNVNIGEISVGKLSLHSIEMVKSNT</sequence>
<evidence type="ECO:0000313" key="3">
    <source>
        <dbReference type="Proteomes" id="UP000499080"/>
    </source>
</evidence>
<keyword evidence="3" id="KW-1185">Reference proteome</keyword>
<accession>A0A4Y2UAB1</accession>
<organism evidence="2 3">
    <name type="scientific">Araneus ventricosus</name>
    <name type="common">Orbweaver spider</name>
    <name type="synonym">Epeira ventricosa</name>
    <dbReference type="NCBI Taxonomy" id="182803"/>
    <lineage>
        <taxon>Eukaryota</taxon>
        <taxon>Metazoa</taxon>
        <taxon>Ecdysozoa</taxon>
        <taxon>Arthropoda</taxon>
        <taxon>Chelicerata</taxon>
        <taxon>Arachnida</taxon>
        <taxon>Araneae</taxon>
        <taxon>Araneomorphae</taxon>
        <taxon>Entelegynae</taxon>
        <taxon>Araneoidea</taxon>
        <taxon>Araneidae</taxon>
        <taxon>Araneus</taxon>
    </lineage>
</organism>
<dbReference type="EMBL" id="BGPR01034227">
    <property type="protein sequence ID" value="GBO08510.1"/>
    <property type="molecule type" value="Genomic_DNA"/>
</dbReference>
<proteinExistence type="predicted"/>